<sequence>MRLFSLFVSFVFVASGATAQTIAPRGTEATFDVASWNIENFGTGAGGTQQRLNAAAVIRQADIDLWALQEIVDVNDFNLLVQELEQDGYAGILGPEPRLGGDQRLAYIYKPDVVTVVATRSILTQNENDFAYRYPFEMFASVTVGDAVQSMQIINIHAKCCGDQASYGRRSRAAAALKNYTDQLANDNRALIVLGDFNDELNQSIAGGLSPYRPYYTDTATYTIATRELNQSNTPTYCSNSSCTSGSTLDHLLFTQDLAASFLPASGDRYGELVAAIQNYRESTSDHLPVLASFTLVVVADEPAPEAAGVALLAPAPSPFRESTALRFRLDEPADVRLDVVDVLGRHVMSASGPYAAGEHAVTLDGSDLASGVYVVRLETGGAVQTRTVVRTR</sequence>
<reference evidence="3 4" key="1">
    <citation type="submission" date="2016-11" db="EMBL/GenBank/DDBJ databases">
        <title>Study of marine rhodopsin-containing bacteria.</title>
        <authorList>
            <person name="Yoshizawa S."/>
            <person name="Kumagai Y."/>
            <person name="Kogure K."/>
        </authorList>
    </citation>
    <scope>NUCLEOTIDE SEQUENCE [LARGE SCALE GENOMIC DNA]</scope>
    <source>
        <strain evidence="3 4">SG-29</strain>
    </source>
</reference>
<evidence type="ECO:0000313" key="3">
    <source>
        <dbReference type="EMBL" id="OZC04327.1"/>
    </source>
</evidence>
<name>A0A259U3A1_9BACT</name>
<dbReference type="InterPro" id="IPR005135">
    <property type="entry name" value="Endo/exonuclease/phosphatase"/>
</dbReference>
<dbReference type="Pfam" id="PF03372">
    <property type="entry name" value="Exo_endo_phos"/>
    <property type="match status" value="1"/>
</dbReference>
<dbReference type="Proteomes" id="UP000216446">
    <property type="component" value="Unassembled WGS sequence"/>
</dbReference>
<dbReference type="GO" id="GO:0003824">
    <property type="term" value="F:catalytic activity"/>
    <property type="evidence" value="ECO:0007669"/>
    <property type="project" value="InterPro"/>
</dbReference>
<dbReference type="AlphaFoldDB" id="A0A259U3A1"/>
<proteinExistence type="predicted"/>
<feature type="chain" id="PRO_5012921090" description="Endonuclease/exonuclease/phosphatase domain-containing protein" evidence="1">
    <location>
        <begin position="20"/>
        <end position="393"/>
    </location>
</feature>
<dbReference type="RefSeq" id="WP_094550675.1">
    <property type="nucleotide sequence ID" value="NZ_MQWB01000001.1"/>
</dbReference>
<dbReference type="InterPro" id="IPR026444">
    <property type="entry name" value="Secre_tail"/>
</dbReference>
<dbReference type="NCBIfam" id="TIGR04183">
    <property type="entry name" value="Por_Secre_tail"/>
    <property type="match status" value="1"/>
</dbReference>
<comment type="caution">
    <text evidence="3">The sequence shown here is derived from an EMBL/GenBank/DDBJ whole genome shotgun (WGS) entry which is preliminary data.</text>
</comment>
<dbReference type="PANTHER" id="PTHR42834:SF1">
    <property type="entry name" value="ENDONUCLEASE_EXONUCLEASE_PHOSPHATASE FAMILY PROTEIN (AFU_ORTHOLOGUE AFUA_3G09210)"/>
    <property type="match status" value="1"/>
</dbReference>
<dbReference type="OrthoDB" id="5500612at2"/>
<dbReference type="InterPro" id="IPR036691">
    <property type="entry name" value="Endo/exonu/phosph_ase_sf"/>
</dbReference>
<dbReference type="InParanoid" id="A0A259U3A1"/>
<evidence type="ECO:0000313" key="4">
    <source>
        <dbReference type="Proteomes" id="UP000216446"/>
    </source>
</evidence>
<feature type="signal peptide" evidence="1">
    <location>
        <begin position="1"/>
        <end position="19"/>
    </location>
</feature>
<dbReference type="Gene3D" id="3.60.10.10">
    <property type="entry name" value="Endonuclease/exonuclease/phosphatase"/>
    <property type="match status" value="1"/>
</dbReference>
<gene>
    <name evidence="3" type="ORF">BSZ36_15895</name>
</gene>
<feature type="domain" description="Endonuclease/exonuclease/phosphatase" evidence="2">
    <location>
        <begin position="34"/>
        <end position="287"/>
    </location>
</feature>
<keyword evidence="1" id="KW-0732">Signal</keyword>
<evidence type="ECO:0000259" key="2">
    <source>
        <dbReference type="Pfam" id="PF03372"/>
    </source>
</evidence>
<dbReference type="EMBL" id="MQWB01000001">
    <property type="protein sequence ID" value="OZC04327.1"/>
    <property type="molecule type" value="Genomic_DNA"/>
</dbReference>
<organism evidence="3 4">
    <name type="scientific">Rubricoccus marinus</name>
    <dbReference type="NCBI Taxonomy" id="716817"/>
    <lineage>
        <taxon>Bacteria</taxon>
        <taxon>Pseudomonadati</taxon>
        <taxon>Rhodothermota</taxon>
        <taxon>Rhodothermia</taxon>
        <taxon>Rhodothermales</taxon>
        <taxon>Rubricoccaceae</taxon>
        <taxon>Rubricoccus</taxon>
    </lineage>
</organism>
<protein>
    <recommendedName>
        <fullName evidence="2">Endonuclease/exonuclease/phosphatase domain-containing protein</fullName>
    </recommendedName>
</protein>
<accession>A0A259U3A1</accession>
<dbReference type="PANTHER" id="PTHR42834">
    <property type="entry name" value="ENDONUCLEASE/EXONUCLEASE/PHOSPHATASE FAMILY PROTEIN (AFU_ORTHOLOGUE AFUA_3G09210)"/>
    <property type="match status" value="1"/>
</dbReference>
<keyword evidence="4" id="KW-1185">Reference proteome</keyword>
<evidence type="ECO:0000256" key="1">
    <source>
        <dbReference type="SAM" id="SignalP"/>
    </source>
</evidence>
<dbReference type="SUPFAM" id="SSF56219">
    <property type="entry name" value="DNase I-like"/>
    <property type="match status" value="1"/>
</dbReference>